<dbReference type="GO" id="GO:0005524">
    <property type="term" value="F:ATP binding"/>
    <property type="evidence" value="ECO:0007669"/>
    <property type="project" value="UniProtKB-UniRule"/>
</dbReference>
<feature type="binding site" evidence="4">
    <location>
        <position position="204"/>
    </location>
    <ligand>
        <name>Zn(2+)</name>
        <dbReference type="ChEBI" id="CHEBI:29105"/>
    </ligand>
</feature>
<keyword evidence="4" id="KW-0133">Cell shape</keyword>
<keyword evidence="4" id="KW-0862">Zinc</keyword>
<dbReference type="GO" id="GO:0071555">
    <property type="term" value="P:cell wall organization"/>
    <property type="evidence" value="ECO:0007669"/>
    <property type="project" value="UniProtKB-KW"/>
</dbReference>
<dbReference type="EMBL" id="JACRST010000004">
    <property type="protein sequence ID" value="MBC8546207.1"/>
    <property type="molecule type" value="Genomic_DNA"/>
</dbReference>
<keyword evidence="4" id="KW-0573">Peptidoglycan synthesis</keyword>
<dbReference type="InterPro" id="IPR013221">
    <property type="entry name" value="Mur_ligase_cen"/>
</dbReference>
<feature type="domain" description="Mur ligase central" evidence="5">
    <location>
        <begin position="51"/>
        <end position="172"/>
    </location>
</feature>
<dbReference type="Pfam" id="PF08353">
    <property type="entry name" value="MurT_C"/>
    <property type="match status" value="1"/>
</dbReference>
<keyword evidence="8" id="KW-1185">Reference proteome</keyword>
<dbReference type="Pfam" id="PF08245">
    <property type="entry name" value="Mur_ligase_M"/>
    <property type="match status" value="1"/>
</dbReference>
<comment type="catalytic activity">
    <reaction evidence="4">
        <text>beta-D-GlcNAc-(1-&gt;4)-Mur2Ac(oyl-L-Ala-gamma-D-O-P-Glu-L-Lys-D-Ala-D-Ala)-di-trans,octa-cis-undecaprenyl diphosphate + NH4(+) = beta-D-GlcNAc-(1-&gt;4)-Mur2Ac(oyl-L-Ala-D-isoglutaminyl-L-Lys-D-Ala-D-Ala)-di-trans,octa-cis-undecaprenyl diphosphate + phosphate + H(+)</text>
        <dbReference type="Rhea" id="RHEA:57932"/>
        <dbReference type="ChEBI" id="CHEBI:15378"/>
        <dbReference type="ChEBI" id="CHEBI:28938"/>
        <dbReference type="ChEBI" id="CHEBI:43474"/>
        <dbReference type="ChEBI" id="CHEBI:62233"/>
        <dbReference type="ChEBI" id="CHEBI:143132"/>
    </reaction>
</comment>
<accession>A0A926DYL2</accession>
<keyword evidence="4" id="KW-0961">Cell wall biogenesis/degradation</keyword>
<comment type="pathway">
    <text evidence="4">Cell wall biogenesis; peptidoglycan biosynthesis.</text>
</comment>
<comment type="catalytic activity">
    <reaction evidence="4">
        <text>beta-D-GlcNAc-(1-&gt;4)-Mur2Ac(oyl-L-Ala-gamma-D-Glu-L-Lys-D-Ala-D-Ala)-di-trans,octa-cis-undecaprenyl diphosphate + ATP = beta-D-GlcNAc-(1-&gt;4)-Mur2Ac(oyl-L-Ala-gamma-D-O-P-Glu-L-Lys-D-Ala-D-Ala)-di-trans,octa-cis-undecaprenyl diphosphate + ADP</text>
        <dbReference type="Rhea" id="RHEA:59488"/>
        <dbReference type="ChEBI" id="CHEBI:30616"/>
        <dbReference type="ChEBI" id="CHEBI:60033"/>
        <dbReference type="ChEBI" id="CHEBI:143132"/>
        <dbReference type="ChEBI" id="CHEBI:456216"/>
    </reaction>
</comment>
<dbReference type="GO" id="GO:0140282">
    <property type="term" value="F:carbon-nitrogen ligase activity on lipid II"/>
    <property type="evidence" value="ECO:0007669"/>
    <property type="project" value="UniProtKB-UniRule"/>
</dbReference>
<dbReference type="PANTHER" id="PTHR43024:SF1">
    <property type="entry name" value="UDP-N-ACETYLMURAMOYL-TRIPEPTIDE--D-ALANYL-D-ALANINE LIGASE"/>
    <property type="match status" value="1"/>
</dbReference>
<evidence type="ECO:0000259" key="5">
    <source>
        <dbReference type="Pfam" id="PF08245"/>
    </source>
</evidence>
<evidence type="ECO:0000256" key="2">
    <source>
        <dbReference type="ARBA" id="ARBA00022741"/>
    </source>
</evidence>
<feature type="binding site" evidence="4">
    <location>
        <position position="226"/>
    </location>
    <ligand>
        <name>Zn(2+)</name>
        <dbReference type="ChEBI" id="CHEBI:29105"/>
    </ligand>
</feature>
<dbReference type="Proteomes" id="UP000653127">
    <property type="component" value="Unassembled WGS sequence"/>
</dbReference>
<dbReference type="GO" id="GO:0009252">
    <property type="term" value="P:peptidoglycan biosynthetic process"/>
    <property type="evidence" value="ECO:0007669"/>
    <property type="project" value="UniProtKB-UniRule"/>
</dbReference>
<dbReference type="SUPFAM" id="SSF53623">
    <property type="entry name" value="MurD-like peptide ligases, catalytic domain"/>
    <property type="match status" value="1"/>
</dbReference>
<feature type="active site" evidence="4">
    <location>
        <position position="354"/>
    </location>
</feature>
<evidence type="ECO:0000313" key="8">
    <source>
        <dbReference type="Proteomes" id="UP000653127"/>
    </source>
</evidence>
<sequence length="435" mass="48220">MKFQLALLVGKLLRFVGKYFGKATNLPGEWALKLCPDLMGRFRFQGKVIAVTGSNGKTTTANMLAYILTDQGYKVANNAKGSNLTGGVATTLLAASNFSGVIDADFVVLEVDERFSRLIFKFFSPDYLLCTNLFRDQLTRNGNVDVIIEKLHEAIKPGVKLILNANDPISGSLAPDNPRVYYGMARTDKSPLDCPNITHDAKVCPKCFGRMRYFYYHYNHIGAFTCLSCGYATPEAKYLADNVNFETGDFTIGGAPVYADYRPPFNILNMTGAVAACCEMGLSLESACASISRFRVMQERYDEFQVGDRTAVMILSKNQNPVSFDQSISYVLDLPGEKTVVALVNNINHTGHRDTTWLYDIGWERLRGKVDSVVCTGPRAWDLTVRLKLAGFRDDAVKVECDVQKVKPKVDETKGTICILTELYDAKSILEVIGK</sequence>
<keyword evidence="4" id="KW-0479">Metal-binding</keyword>
<comment type="function">
    <text evidence="4">The lipid II isoglutaminyl synthase complex catalyzes the formation of alpha-D-isoglutamine in the cell wall lipid II stem peptide. The MurT subunit catalyzes the ATP-dependent amidation of D-glutamate residue of lipid II, converting it to an isoglutamine residue.</text>
</comment>
<dbReference type="AlphaFoldDB" id="A0A926DYL2"/>
<dbReference type="InterPro" id="IPR043703">
    <property type="entry name" value="Lipid_II_synth_MurT"/>
</dbReference>
<evidence type="ECO:0000259" key="6">
    <source>
        <dbReference type="Pfam" id="PF08353"/>
    </source>
</evidence>
<organism evidence="7 8">
    <name type="scientific">Ligaoa zhengdingensis</name>
    <dbReference type="NCBI Taxonomy" id="2763658"/>
    <lineage>
        <taxon>Bacteria</taxon>
        <taxon>Bacillati</taxon>
        <taxon>Bacillota</taxon>
        <taxon>Clostridia</taxon>
        <taxon>Eubacteriales</taxon>
        <taxon>Oscillospiraceae</taxon>
        <taxon>Ligaoa</taxon>
    </lineage>
</organism>
<reference evidence="7" key="1">
    <citation type="submission" date="2020-08" db="EMBL/GenBank/DDBJ databases">
        <title>Genome public.</title>
        <authorList>
            <person name="Liu C."/>
            <person name="Sun Q."/>
        </authorList>
    </citation>
    <scope>NUCLEOTIDE SEQUENCE</scope>
    <source>
        <strain evidence="7">NSJ-31</strain>
    </source>
</reference>
<keyword evidence="2 4" id="KW-0547">Nucleotide-binding</keyword>
<gene>
    <name evidence="4" type="primary">murT</name>
    <name evidence="7" type="ORF">H8711_04560</name>
</gene>
<dbReference type="PANTHER" id="PTHR43024">
    <property type="entry name" value="UDP-N-ACETYLMURAMOYL-TRIPEPTIDE--D-ALANYL-D-ALANINE LIGASE"/>
    <property type="match status" value="1"/>
</dbReference>
<evidence type="ECO:0000313" key="7">
    <source>
        <dbReference type="EMBL" id="MBC8546207.1"/>
    </source>
</evidence>
<evidence type="ECO:0000256" key="1">
    <source>
        <dbReference type="ARBA" id="ARBA00022598"/>
    </source>
</evidence>
<feature type="binding site" evidence="4">
    <location>
        <position position="207"/>
    </location>
    <ligand>
        <name>Zn(2+)</name>
        <dbReference type="ChEBI" id="CHEBI:29105"/>
    </ligand>
</feature>
<dbReference type="InterPro" id="IPR051046">
    <property type="entry name" value="MurCDEF_CellWall_CoF430Synth"/>
</dbReference>
<name>A0A926DYL2_9FIRM</name>
<comment type="catalytic activity">
    <reaction evidence="4">
        <text>beta-D-GlcNAc-(1-&gt;4)-Mur2Ac(oyl-L-Ala-gamma-D-Glu-L-Lys-D-Ala-D-Ala)-di-trans,octa-cis-undecaprenyl diphosphate + L-glutamine + ATP + H2O = beta-D-GlcNAc-(1-&gt;4)-Mur2Ac(oyl-L-Ala-D-isoglutaminyl-L-Lys-D-Ala-D-Ala)-di-trans,octa-cis-undecaprenyl diphosphate + L-glutamate + ADP + phosphate + H(+)</text>
        <dbReference type="Rhea" id="RHEA:57928"/>
        <dbReference type="ChEBI" id="CHEBI:15377"/>
        <dbReference type="ChEBI" id="CHEBI:15378"/>
        <dbReference type="ChEBI" id="CHEBI:29985"/>
        <dbReference type="ChEBI" id="CHEBI:30616"/>
        <dbReference type="ChEBI" id="CHEBI:43474"/>
        <dbReference type="ChEBI" id="CHEBI:58359"/>
        <dbReference type="ChEBI" id="CHEBI:60033"/>
        <dbReference type="ChEBI" id="CHEBI:62233"/>
        <dbReference type="ChEBI" id="CHEBI:456216"/>
        <dbReference type="EC" id="6.3.5.13"/>
    </reaction>
</comment>
<comment type="caution">
    <text evidence="7">The sequence shown here is derived from an EMBL/GenBank/DDBJ whole genome shotgun (WGS) entry which is preliminary data.</text>
</comment>
<dbReference type="RefSeq" id="WP_249282359.1">
    <property type="nucleotide sequence ID" value="NZ_JACRST010000004.1"/>
</dbReference>
<dbReference type="EC" id="6.3.5.13" evidence="4"/>
<keyword evidence="3 4" id="KW-0067">ATP-binding</keyword>
<dbReference type="GO" id="GO:0008360">
    <property type="term" value="P:regulation of cell shape"/>
    <property type="evidence" value="ECO:0007669"/>
    <property type="project" value="UniProtKB-KW"/>
</dbReference>
<dbReference type="HAMAP" id="MF_02214">
    <property type="entry name" value="Lipid_II_synth_MurT"/>
    <property type="match status" value="1"/>
</dbReference>
<dbReference type="Gene3D" id="3.40.1190.10">
    <property type="entry name" value="Mur-like, catalytic domain"/>
    <property type="match status" value="1"/>
</dbReference>
<protein>
    <recommendedName>
        <fullName evidence="4">Lipid II isoglutaminyl synthase (glutamine-hydrolyzing) subunit MurT</fullName>
        <ecNumber evidence="4">6.3.5.13</ecNumber>
    </recommendedName>
</protein>
<comment type="similarity">
    <text evidence="4">Belongs to the MurCDEF family. MurT subfamily.</text>
</comment>
<dbReference type="InterPro" id="IPR036565">
    <property type="entry name" value="Mur-like_cat_sf"/>
</dbReference>
<evidence type="ECO:0000256" key="4">
    <source>
        <dbReference type="HAMAP-Rule" id="MF_02214"/>
    </source>
</evidence>
<proteinExistence type="inferred from homology"/>
<comment type="subunit">
    <text evidence="4">Forms a heterodimer with GatD.</text>
</comment>
<dbReference type="InterPro" id="IPR013564">
    <property type="entry name" value="MurT_C"/>
</dbReference>
<feature type="domain" description="Lipid II isoglutaminyl synthase (glutamine-hydrolyzing) subunit MurT C-terminal" evidence="6">
    <location>
        <begin position="319"/>
        <end position="420"/>
    </location>
</feature>
<evidence type="ECO:0000256" key="3">
    <source>
        <dbReference type="ARBA" id="ARBA00022840"/>
    </source>
</evidence>
<keyword evidence="1 4" id="KW-0436">Ligase</keyword>
<dbReference type="GO" id="GO:0008270">
    <property type="term" value="F:zinc ion binding"/>
    <property type="evidence" value="ECO:0007669"/>
    <property type="project" value="UniProtKB-UniRule"/>
</dbReference>
<dbReference type="GO" id="GO:0016881">
    <property type="term" value="F:acid-amino acid ligase activity"/>
    <property type="evidence" value="ECO:0007669"/>
    <property type="project" value="InterPro"/>
</dbReference>
<feature type="binding site" evidence="4">
    <location>
        <position position="229"/>
    </location>
    <ligand>
        <name>Zn(2+)</name>
        <dbReference type="ChEBI" id="CHEBI:29105"/>
    </ligand>
</feature>